<sequence>MESRSKREQCTIINNIPSELNICADPTQIEQVLVNLFVNAMDAVAGMGESQISVDLLSDEAKYQRVGITDSGKGFNADVLPKLFTLLPPPKMLG</sequence>
<evidence type="ECO:0000313" key="2">
    <source>
        <dbReference type="EMBL" id="MEY2343534.1"/>
    </source>
</evidence>
<dbReference type="Pfam" id="PF02518">
    <property type="entry name" value="HATPase_c"/>
    <property type="match status" value="1"/>
</dbReference>
<feature type="domain" description="Histidine kinase/HSP90-like ATPase" evidence="1">
    <location>
        <begin position="25"/>
        <end position="85"/>
    </location>
</feature>
<organism evidence="2">
    <name type="scientific">Proteus mirabilis</name>
    <dbReference type="NCBI Taxonomy" id="584"/>
    <lineage>
        <taxon>Bacteria</taxon>
        <taxon>Pseudomonadati</taxon>
        <taxon>Pseudomonadota</taxon>
        <taxon>Gammaproteobacteria</taxon>
        <taxon>Enterobacterales</taxon>
        <taxon>Morganellaceae</taxon>
        <taxon>Proteus</taxon>
    </lineage>
</organism>
<name>A0ABD5LTD2_PROMI</name>
<dbReference type="InterPro" id="IPR003594">
    <property type="entry name" value="HATPase_dom"/>
</dbReference>
<reference evidence="2" key="1">
    <citation type="submission" date="2021-05" db="EMBL/GenBank/DDBJ databases">
        <title>First report of NDM-5 and VEB-6 producing Proteus mirabilis isolated from blood of a sepsis patient in Kolkata, India.</title>
        <authorList>
            <person name="Halder G."/>
            <person name="Chaudhuri B."/>
            <person name="Dutta S."/>
        </authorList>
    </citation>
    <scope>NUCLEOTIDE SEQUENCE [LARGE SCALE GENOMIC DNA]</scope>
    <source>
        <strain evidence="2">7049</strain>
    </source>
</reference>
<gene>
    <name evidence="2" type="ORF">I3679_001245</name>
</gene>
<dbReference type="InterPro" id="IPR036890">
    <property type="entry name" value="HATPase_C_sf"/>
</dbReference>
<evidence type="ECO:0000259" key="1">
    <source>
        <dbReference type="Pfam" id="PF02518"/>
    </source>
</evidence>
<dbReference type="EMBL" id="JADQCH020000001">
    <property type="protein sequence ID" value="MEY2343534.1"/>
    <property type="molecule type" value="Genomic_DNA"/>
</dbReference>
<protein>
    <recommendedName>
        <fullName evidence="1">Histidine kinase/HSP90-like ATPase domain-containing protein</fullName>
    </recommendedName>
</protein>
<proteinExistence type="predicted"/>
<dbReference type="Gene3D" id="3.30.565.10">
    <property type="entry name" value="Histidine kinase-like ATPase, C-terminal domain"/>
    <property type="match status" value="1"/>
</dbReference>
<comment type="caution">
    <text evidence="2">The sequence shown here is derived from an EMBL/GenBank/DDBJ whole genome shotgun (WGS) entry which is preliminary data.</text>
</comment>
<dbReference type="SUPFAM" id="SSF55874">
    <property type="entry name" value="ATPase domain of HSP90 chaperone/DNA topoisomerase II/histidine kinase"/>
    <property type="match status" value="1"/>
</dbReference>
<accession>A0ABD5LTD2</accession>
<dbReference type="AlphaFoldDB" id="A0ABD5LTD2"/>